<keyword evidence="14" id="KW-0408">Iron</keyword>
<dbReference type="InterPro" id="IPR004358">
    <property type="entry name" value="Sig_transdc_His_kin-like_C"/>
</dbReference>
<keyword evidence="15" id="KW-0902">Two-component regulatory system</keyword>
<evidence type="ECO:0000313" key="23">
    <source>
        <dbReference type="Proteomes" id="UP001206128"/>
    </source>
</evidence>
<evidence type="ECO:0000256" key="3">
    <source>
        <dbReference type="ARBA" id="ARBA00004496"/>
    </source>
</evidence>
<evidence type="ECO:0000256" key="5">
    <source>
        <dbReference type="ARBA" id="ARBA00017322"/>
    </source>
</evidence>
<keyword evidence="23" id="KW-1185">Reference proteome</keyword>
<evidence type="ECO:0000256" key="12">
    <source>
        <dbReference type="ARBA" id="ARBA00022777"/>
    </source>
</evidence>
<keyword evidence="20" id="KW-0812">Transmembrane</keyword>
<feature type="transmembrane region" description="Helical" evidence="20">
    <location>
        <begin position="23"/>
        <end position="42"/>
    </location>
</feature>
<dbReference type="EC" id="2.7.13.3" evidence="4"/>
<dbReference type="InterPro" id="IPR011712">
    <property type="entry name" value="Sig_transdc_His_kin_sub3_dim/P"/>
</dbReference>
<dbReference type="SMART" id="SM00387">
    <property type="entry name" value="HATPase_c"/>
    <property type="match status" value="1"/>
</dbReference>
<evidence type="ECO:0000256" key="8">
    <source>
        <dbReference type="ARBA" id="ARBA00022553"/>
    </source>
</evidence>
<organism evidence="22 23">
    <name type="scientific">Goodfellowiella coeruleoviolacea</name>
    <dbReference type="NCBI Taxonomy" id="334858"/>
    <lineage>
        <taxon>Bacteria</taxon>
        <taxon>Bacillati</taxon>
        <taxon>Actinomycetota</taxon>
        <taxon>Actinomycetes</taxon>
        <taxon>Pseudonocardiales</taxon>
        <taxon>Pseudonocardiaceae</taxon>
        <taxon>Goodfellowiella</taxon>
    </lineage>
</organism>
<dbReference type="AlphaFoldDB" id="A0AAE3GGJ8"/>
<keyword evidence="10" id="KW-0479">Metal-binding</keyword>
<evidence type="ECO:0000259" key="21">
    <source>
        <dbReference type="PROSITE" id="PS50109"/>
    </source>
</evidence>
<evidence type="ECO:0000256" key="20">
    <source>
        <dbReference type="SAM" id="Phobius"/>
    </source>
</evidence>
<dbReference type="PANTHER" id="PTHR24421">
    <property type="entry name" value="NITRATE/NITRITE SENSOR PROTEIN NARX-RELATED"/>
    <property type="match status" value="1"/>
</dbReference>
<dbReference type="InterPro" id="IPR036890">
    <property type="entry name" value="HATPase_C_sf"/>
</dbReference>
<dbReference type="GO" id="GO:0046872">
    <property type="term" value="F:metal ion binding"/>
    <property type="evidence" value="ECO:0007669"/>
    <property type="project" value="UniProtKB-KW"/>
</dbReference>
<comment type="caution">
    <text evidence="22">The sequence shown here is derived from an EMBL/GenBank/DDBJ whole genome shotgun (WGS) entry which is preliminary data.</text>
</comment>
<feature type="transmembrane region" description="Helical" evidence="20">
    <location>
        <begin position="110"/>
        <end position="130"/>
    </location>
</feature>
<evidence type="ECO:0000256" key="19">
    <source>
        <dbReference type="SAM" id="Coils"/>
    </source>
</evidence>
<dbReference type="SUPFAM" id="SSF55874">
    <property type="entry name" value="ATPase domain of HSP90 chaperone/DNA topoisomerase II/histidine kinase"/>
    <property type="match status" value="1"/>
</dbReference>
<keyword evidence="16" id="KW-0411">Iron-sulfur</keyword>
<dbReference type="PRINTS" id="PR00344">
    <property type="entry name" value="BCTRLSENSOR"/>
</dbReference>
<keyword evidence="20" id="KW-0472">Membrane</keyword>
<keyword evidence="11" id="KW-0547">Nucleotide-binding</keyword>
<keyword evidence="9" id="KW-0808">Transferase</keyword>
<comment type="subcellular location">
    <subcellularLocation>
        <location evidence="3">Cytoplasm</location>
    </subcellularLocation>
</comment>
<dbReference type="Proteomes" id="UP001206128">
    <property type="component" value="Unassembled WGS sequence"/>
</dbReference>
<name>A0AAE3GGJ8_9PSEU</name>
<dbReference type="InterPro" id="IPR005467">
    <property type="entry name" value="His_kinase_dom"/>
</dbReference>
<dbReference type="InterPro" id="IPR003594">
    <property type="entry name" value="HATPase_dom"/>
</dbReference>
<feature type="domain" description="Histidine kinase" evidence="21">
    <location>
        <begin position="307"/>
        <end position="393"/>
    </location>
</feature>
<feature type="transmembrane region" description="Helical" evidence="20">
    <location>
        <begin position="80"/>
        <end position="103"/>
    </location>
</feature>
<keyword evidence="7" id="KW-0963">Cytoplasm</keyword>
<evidence type="ECO:0000256" key="6">
    <source>
        <dbReference type="ARBA" id="ARBA00022485"/>
    </source>
</evidence>
<reference evidence="22" key="1">
    <citation type="submission" date="2022-06" db="EMBL/GenBank/DDBJ databases">
        <title>Genomic Encyclopedia of Archaeal and Bacterial Type Strains, Phase II (KMG-II): from individual species to whole genera.</title>
        <authorList>
            <person name="Goeker M."/>
        </authorList>
    </citation>
    <scope>NUCLEOTIDE SEQUENCE</scope>
    <source>
        <strain evidence="22">DSM 43935</strain>
    </source>
</reference>
<dbReference type="EMBL" id="JAMTCK010000008">
    <property type="protein sequence ID" value="MCP2166959.1"/>
    <property type="molecule type" value="Genomic_DNA"/>
</dbReference>
<protein>
    <recommendedName>
        <fullName evidence="5">Oxygen sensor histidine kinase NreB</fullName>
        <ecNumber evidence="4">2.7.13.3</ecNumber>
    </recommendedName>
    <alternativeName>
        <fullName evidence="18">Nitrogen regulation protein B</fullName>
    </alternativeName>
</protein>
<keyword evidence="12 22" id="KW-0418">Kinase</keyword>
<dbReference type="GO" id="GO:0046983">
    <property type="term" value="F:protein dimerization activity"/>
    <property type="evidence" value="ECO:0007669"/>
    <property type="project" value="InterPro"/>
</dbReference>
<evidence type="ECO:0000256" key="4">
    <source>
        <dbReference type="ARBA" id="ARBA00012438"/>
    </source>
</evidence>
<dbReference type="PROSITE" id="PS50109">
    <property type="entry name" value="HIS_KIN"/>
    <property type="match status" value="1"/>
</dbReference>
<evidence type="ECO:0000256" key="2">
    <source>
        <dbReference type="ARBA" id="ARBA00001966"/>
    </source>
</evidence>
<evidence type="ECO:0000256" key="14">
    <source>
        <dbReference type="ARBA" id="ARBA00023004"/>
    </source>
</evidence>
<evidence type="ECO:0000256" key="16">
    <source>
        <dbReference type="ARBA" id="ARBA00023014"/>
    </source>
</evidence>
<feature type="coiled-coil region" evidence="19">
    <location>
        <begin position="167"/>
        <end position="195"/>
    </location>
</feature>
<keyword evidence="8" id="KW-0597">Phosphoprotein</keyword>
<gene>
    <name evidence="22" type="ORF">LX83_003831</name>
</gene>
<evidence type="ECO:0000256" key="1">
    <source>
        <dbReference type="ARBA" id="ARBA00000085"/>
    </source>
</evidence>
<evidence type="ECO:0000256" key="11">
    <source>
        <dbReference type="ARBA" id="ARBA00022741"/>
    </source>
</evidence>
<evidence type="ECO:0000256" key="13">
    <source>
        <dbReference type="ARBA" id="ARBA00022840"/>
    </source>
</evidence>
<evidence type="ECO:0000256" key="9">
    <source>
        <dbReference type="ARBA" id="ARBA00022679"/>
    </source>
</evidence>
<sequence>MATGYSRRVDEGQRWRRGGRADAVLGAAVSVVVATAISMDLGGDRQPDVVAYLFAAGLGALMLVRRQFPVLALVAAATGLLAYYAAGYPAIGLALPVAAALYSAAEAGKLVAATGTAAALLLVSTAFRLAEGDDPAYLLGFELASTVGLMLTAIALGAAVRATRLLRDEQRRAARQAAAEREREARRRVEQERLRIARDLHDVLGHTIAVVRVQAAVADEALADDPEAARAALGVIRLASDEAVRELRGTLGLLRGPDEPEARTPVGGLRHLDALVAATSRSGLPVRLRTLGEPVPLPVVVDTTAYRIVQEALTNCLRHARASSVQVDLRYLDDRLEISVTDDGQGLARPEQADTGRGIAGMRERASLLGGRVAVGSRPGTGCRVDASLPLAVPA</sequence>
<keyword evidence="19" id="KW-0175">Coiled coil</keyword>
<dbReference type="GO" id="GO:0005737">
    <property type="term" value="C:cytoplasm"/>
    <property type="evidence" value="ECO:0007669"/>
    <property type="project" value="UniProtKB-SubCell"/>
</dbReference>
<feature type="transmembrane region" description="Helical" evidence="20">
    <location>
        <begin position="136"/>
        <end position="162"/>
    </location>
</feature>
<evidence type="ECO:0000256" key="18">
    <source>
        <dbReference type="ARBA" id="ARBA00030800"/>
    </source>
</evidence>
<dbReference type="Gene3D" id="3.30.565.10">
    <property type="entry name" value="Histidine kinase-like ATPase, C-terminal domain"/>
    <property type="match status" value="1"/>
</dbReference>
<accession>A0AAE3GGJ8</accession>
<dbReference type="Pfam" id="PF07730">
    <property type="entry name" value="HisKA_3"/>
    <property type="match status" value="1"/>
</dbReference>
<dbReference type="Gene3D" id="1.20.5.1930">
    <property type="match status" value="1"/>
</dbReference>
<keyword evidence="6" id="KW-0004">4Fe-4S</keyword>
<dbReference type="InterPro" id="IPR050482">
    <property type="entry name" value="Sensor_HK_TwoCompSys"/>
</dbReference>
<evidence type="ECO:0000256" key="7">
    <source>
        <dbReference type="ARBA" id="ARBA00022490"/>
    </source>
</evidence>
<dbReference type="GO" id="GO:0016020">
    <property type="term" value="C:membrane"/>
    <property type="evidence" value="ECO:0007669"/>
    <property type="project" value="InterPro"/>
</dbReference>
<keyword evidence="20" id="KW-1133">Transmembrane helix</keyword>
<evidence type="ECO:0000313" key="22">
    <source>
        <dbReference type="EMBL" id="MCP2166959.1"/>
    </source>
</evidence>
<comment type="cofactor">
    <cofactor evidence="2">
        <name>[4Fe-4S] cluster</name>
        <dbReference type="ChEBI" id="CHEBI:49883"/>
    </cofactor>
</comment>
<evidence type="ECO:0000256" key="10">
    <source>
        <dbReference type="ARBA" id="ARBA00022723"/>
    </source>
</evidence>
<dbReference type="CDD" id="cd16917">
    <property type="entry name" value="HATPase_UhpB-NarQ-NarX-like"/>
    <property type="match status" value="1"/>
</dbReference>
<dbReference type="PANTHER" id="PTHR24421:SF10">
    <property type="entry name" value="NITRATE_NITRITE SENSOR PROTEIN NARQ"/>
    <property type="match status" value="1"/>
</dbReference>
<evidence type="ECO:0000256" key="17">
    <source>
        <dbReference type="ARBA" id="ARBA00024827"/>
    </source>
</evidence>
<keyword evidence="13" id="KW-0067">ATP-binding</keyword>
<dbReference type="GO" id="GO:0000155">
    <property type="term" value="F:phosphorelay sensor kinase activity"/>
    <property type="evidence" value="ECO:0007669"/>
    <property type="project" value="InterPro"/>
</dbReference>
<dbReference type="GO" id="GO:0051539">
    <property type="term" value="F:4 iron, 4 sulfur cluster binding"/>
    <property type="evidence" value="ECO:0007669"/>
    <property type="project" value="UniProtKB-KW"/>
</dbReference>
<dbReference type="GO" id="GO:0005524">
    <property type="term" value="F:ATP binding"/>
    <property type="evidence" value="ECO:0007669"/>
    <property type="project" value="UniProtKB-KW"/>
</dbReference>
<dbReference type="Pfam" id="PF02518">
    <property type="entry name" value="HATPase_c"/>
    <property type="match status" value="1"/>
</dbReference>
<proteinExistence type="predicted"/>
<evidence type="ECO:0000256" key="15">
    <source>
        <dbReference type="ARBA" id="ARBA00023012"/>
    </source>
</evidence>
<comment type="catalytic activity">
    <reaction evidence="1">
        <text>ATP + protein L-histidine = ADP + protein N-phospho-L-histidine.</text>
        <dbReference type="EC" id="2.7.13.3"/>
    </reaction>
</comment>
<feature type="transmembrane region" description="Helical" evidence="20">
    <location>
        <begin position="49"/>
        <end position="68"/>
    </location>
</feature>
<comment type="function">
    <text evidence="17">Member of the two-component regulatory system NreB/NreC involved in the control of dissimilatory nitrate/nitrite reduction in response to oxygen. NreB functions as a direct oxygen sensor histidine kinase which is autophosphorylated, in the absence of oxygen, probably at the conserved histidine residue, and transfers its phosphate group probably to a conserved aspartate residue of NreC. NreB/NreC activates the expression of the nitrate (narGHJI) and nitrite (nir) reductase operons, as well as the putative nitrate transporter gene narT.</text>
</comment>